<dbReference type="RefSeq" id="WP_081267731.1">
    <property type="nucleotide sequence ID" value="NZ_LVHG01000037.1"/>
</dbReference>
<accession>A0AA91DP92</accession>
<dbReference type="Pfam" id="PF02729">
    <property type="entry name" value="OTCace_N"/>
    <property type="match status" value="1"/>
</dbReference>
<name>A0AA91DP92_VARPD</name>
<evidence type="ECO:0000256" key="1">
    <source>
        <dbReference type="ARBA" id="ARBA00022679"/>
    </source>
</evidence>
<dbReference type="Gene3D" id="3.40.50.1370">
    <property type="entry name" value="Aspartate/ornithine carbamoyltransferase"/>
    <property type="match status" value="1"/>
</dbReference>
<organism evidence="3 4">
    <name type="scientific">Variovorax paradoxus</name>
    <dbReference type="NCBI Taxonomy" id="34073"/>
    <lineage>
        <taxon>Bacteria</taxon>
        <taxon>Pseudomonadati</taxon>
        <taxon>Pseudomonadota</taxon>
        <taxon>Betaproteobacteria</taxon>
        <taxon>Burkholderiales</taxon>
        <taxon>Comamonadaceae</taxon>
        <taxon>Variovorax</taxon>
    </lineage>
</organism>
<dbReference type="AlphaFoldDB" id="A0AA91DP92"/>
<dbReference type="Proteomes" id="UP000077852">
    <property type="component" value="Unassembled WGS sequence"/>
</dbReference>
<feature type="domain" description="Aspartate/ornithine carbamoyltransferase carbamoyl-P binding" evidence="2">
    <location>
        <begin position="15"/>
        <end position="144"/>
    </location>
</feature>
<evidence type="ECO:0000259" key="2">
    <source>
        <dbReference type="Pfam" id="PF02729"/>
    </source>
</evidence>
<dbReference type="GO" id="GO:0016597">
    <property type="term" value="F:amino acid binding"/>
    <property type="evidence" value="ECO:0007669"/>
    <property type="project" value="InterPro"/>
</dbReference>
<dbReference type="GO" id="GO:0016743">
    <property type="term" value="F:carboxyl- or carbamoyltransferase activity"/>
    <property type="evidence" value="ECO:0007669"/>
    <property type="project" value="InterPro"/>
</dbReference>
<reference evidence="3 4" key="1">
    <citation type="submission" date="2016-03" db="EMBL/GenBank/DDBJ databases">
        <title>Genome sequence of Variovorax paradoxus KB5.</title>
        <authorList>
            <person name="Jeong H."/>
            <person name="Hong C.E."/>
            <person name="Jo S.H."/>
            <person name="Park J.M."/>
        </authorList>
    </citation>
    <scope>NUCLEOTIDE SEQUENCE [LARGE SCALE GENOMIC DNA]</scope>
    <source>
        <strain evidence="3 4">KB5</strain>
    </source>
</reference>
<sequence>MRLPNRLREPEAGPQLSPLDVASLLCRARMLQRAALEGTTPKPLRGKNLGLLYETPCDAAQALFCDAAERLGARVATMRSSLSLDTPPQEVRHTAGMLGRLYEAVECQDMDPALVRQIGEHAGIPVFYGAAMEDHPAVRLAELLGDGTSLADNRRFMVQALLLEHIG</sequence>
<dbReference type="SUPFAM" id="SSF53671">
    <property type="entry name" value="Aspartate/ornithine carbamoyltransferase"/>
    <property type="match status" value="1"/>
</dbReference>
<dbReference type="InterPro" id="IPR006132">
    <property type="entry name" value="Asp/Orn_carbamoyltranf_P-bd"/>
</dbReference>
<proteinExistence type="predicted"/>
<evidence type="ECO:0000313" key="4">
    <source>
        <dbReference type="Proteomes" id="UP000077852"/>
    </source>
</evidence>
<keyword evidence="1" id="KW-0808">Transferase</keyword>
<evidence type="ECO:0000313" key="3">
    <source>
        <dbReference type="EMBL" id="OAK64604.1"/>
    </source>
</evidence>
<protein>
    <submittedName>
        <fullName evidence="3">Ornithine carbamoyltransferase</fullName>
    </submittedName>
</protein>
<dbReference type="InterPro" id="IPR036901">
    <property type="entry name" value="Asp/Orn_carbamoylTrfase_sf"/>
</dbReference>
<gene>
    <name evidence="3" type="ORF">A3K87_14610</name>
</gene>
<comment type="caution">
    <text evidence="3">The sequence shown here is derived from an EMBL/GenBank/DDBJ whole genome shotgun (WGS) entry which is preliminary data.</text>
</comment>
<dbReference type="GO" id="GO:0006520">
    <property type="term" value="P:amino acid metabolic process"/>
    <property type="evidence" value="ECO:0007669"/>
    <property type="project" value="InterPro"/>
</dbReference>
<dbReference type="EMBL" id="LVHG01000037">
    <property type="protein sequence ID" value="OAK64604.1"/>
    <property type="molecule type" value="Genomic_DNA"/>
</dbReference>